<dbReference type="EMBL" id="CP114052">
    <property type="protein sequence ID" value="WAW14709.1"/>
    <property type="molecule type" value="Genomic_DNA"/>
</dbReference>
<proteinExistence type="inferred from homology"/>
<evidence type="ECO:0000256" key="1">
    <source>
        <dbReference type="ARBA" id="ARBA00001947"/>
    </source>
</evidence>
<accession>A0ABY7JMW8</accession>
<comment type="cofactor">
    <cofactor evidence="1">
        <name>Zn(2+)</name>
        <dbReference type="ChEBI" id="CHEBI:29105"/>
    </cofactor>
</comment>
<dbReference type="PANTHER" id="PTHR30096:SF0">
    <property type="entry name" value="4,5-DOPA DIOXYGENASE EXTRADIOL-LIKE PROTEIN"/>
    <property type="match status" value="1"/>
</dbReference>
<gene>
    <name evidence="7" type="primary">ygiD</name>
    <name evidence="7" type="ORF">O0R46_09005</name>
</gene>
<evidence type="ECO:0000256" key="2">
    <source>
        <dbReference type="ARBA" id="ARBA00007581"/>
    </source>
</evidence>
<dbReference type="RefSeq" id="WP_269311406.1">
    <property type="nucleotide sequence ID" value="NZ_CP114052.1"/>
</dbReference>
<dbReference type="GO" id="GO:0050297">
    <property type="term" value="F:stizolobate synthase activity"/>
    <property type="evidence" value="ECO:0007669"/>
    <property type="project" value="UniProtKB-EC"/>
</dbReference>
<keyword evidence="8" id="KW-1185">Reference proteome</keyword>
<keyword evidence="5 7" id="KW-0560">Oxidoreductase</keyword>
<name>A0ABY7JMW8_9FIRM</name>
<comment type="similarity">
    <text evidence="2">Belongs to the DODA-type extradiol aromatic ring-opening dioxygenase family.</text>
</comment>
<dbReference type="InterPro" id="IPR014436">
    <property type="entry name" value="Extradiol_dOase_DODA"/>
</dbReference>
<keyword evidence="3" id="KW-0479">Metal-binding</keyword>
<evidence type="ECO:0000313" key="7">
    <source>
        <dbReference type="EMBL" id="WAW14709.1"/>
    </source>
</evidence>
<organism evidence="7 8">
    <name type="scientific">Peptostreptococcus equinus</name>
    <dbReference type="NCBI Taxonomy" id="3003601"/>
    <lineage>
        <taxon>Bacteria</taxon>
        <taxon>Bacillati</taxon>
        <taxon>Bacillota</taxon>
        <taxon>Clostridia</taxon>
        <taxon>Peptostreptococcales</taxon>
        <taxon>Peptostreptococcaceae</taxon>
        <taxon>Peptostreptococcus</taxon>
    </lineage>
</organism>
<dbReference type="Gene3D" id="3.40.830.10">
    <property type="entry name" value="LigB-like"/>
    <property type="match status" value="1"/>
</dbReference>
<dbReference type="Pfam" id="PF02900">
    <property type="entry name" value="LigB"/>
    <property type="match status" value="1"/>
</dbReference>
<dbReference type="EC" id="1.13.11.29" evidence="7"/>
<evidence type="ECO:0000256" key="4">
    <source>
        <dbReference type="ARBA" id="ARBA00022833"/>
    </source>
</evidence>
<dbReference type="CDD" id="cd07363">
    <property type="entry name" value="45_DOPA_Dioxygenase"/>
    <property type="match status" value="1"/>
</dbReference>
<evidence type="ECO:0000256" key="3">
    <source>
        <dbReference type="ARBA" id="ARBA00022723"/>
    </source>
</evidence>
<dbReference type="PIRSF" id="PIRSF006157">
    <property type="entry name" value="Doxgns_DODA"/>
    <property type="match status" value="1"/>
</dbReference>
<feature type="domain" description="Extradiol ring-cleavage dioxygenase class III enzyme subunit B" evidence="6">
    <location>
        <begin position="8"/>
        <end position="259"/>
    </location>
</feature>
<dbReference type="PANTHER" id="PTHR30096">
    <property type="entry name" value="4,5-DOPA DIOXYGENASE EXTRADIOL-LIKE PROTEIN"/>
    <property type="match status" value="1"/>
</dbReference>
<reference evidence="7" key="1">
    <citation type="submission" date="2022-12" db="EMBL/GenBank/DDBJ databases">
        <title>Peptostreptococcus.</title>
        <authorList>
            <person name="Lee S.H."/>
        </authorList>
    </citation>
    <scope>NUCLEOTIDE SEQUENCE</scope>
    <source>
        <strain evidence="7">CBA3647</strain>
    </source>
</reference>
<dbReference type="Proteomes" id="UP001164187">
    <property type="component" value="Chromosome"/>
</dbReference>
<dbReference type="SUPFAM" id="SSF53213">
    <property type="entry name" value="LigB-like"/>
    <property type="match status" value="1"/>
</dbReference>
<evidence type="ECO:0000256" key="5">
    <source>
        <dbReference type="ARBA" id="ARBA00023002"/>
    </source>
</evidence>
<protein>
    <submittedName>
        <fullName evidence="7">4,5-DOPA dioxygenase extradiol</fullName>
        <ecNumber evidence="7">1.13.11.29</ecNumber>
    </submittedName>
</protein>
<keyword evidence="4" id="KW-0862">Zinc</keyword>
<evidence type="ECO:0000313" key="8">
    <source>
        <dbReference type="Proteomes" id="UP001164187"/>
    </source>
</evidence>
<sequence>MKNDMMPTIFLGHGSPMMALEDSNVTRKFKELGDKIVSQFGKPKAIIAISAHWFTKGSYVNSEKNPKQIYDMYGFPDELYQVKYPVEGLPELAKRLADNEKLNLNINNEWGIDHGIWTVMVHMFPKADIPIVELSVDDNISTEEMYKFGQEISKLRREGYLIVGSGNIVHNLRQVQWNNGKGTKESEEFDKYIKDSIINNKYENVINYKENPSSMYAVPTPDHYLPLIYVLGASVGQKPRVFNEEISLGSISMTSYAFGIEV</sequence>
<evidence type="ECO:0000259" key="6">
    <source>
        <dbReference type="Pfam" id="PF02900"/>
    </source>
</evidence>
<dbReference type="InterPro" id="IPR004183">
    <property type="entry name" value="Xdiol_dOase_suB"/>
</dbReference>
<keyword evidence="7" id="KW-0223">Dioxygenase</keyword>
<dbReference type="NCBIfam" id="NF007914">
    <property type="entry name" value="PRK10628.1"/>
    <property type="match status" value="1"/>
</dbReference>